<comment type="caution">
    <text evidence="1">The sequence shown here is derived from an EMBL/GenBank/DDBJ whole genome shotgun (WGS) entry which is preliminary data.</text>
</comment>
<organism evidence="1 2">
    <name type="scientific">Paramecium octaurelia</name>
    <dbReference type="NCBI Taxonomy" id="43137"/>
    <lineage>
        <taxon>Eukaryota</taxon>
        <taxon>Sar</taxon>
        <taxon>Alveolata</taxon>
        <taxon>Ciliophora</taxon>
        <taxon>Intramacronucleata</taxon>
        <taxon>Oligohymenophorea</taxon>
        <taxon>Peniculida</taxon>
        <taxon>Parameciidae</taxon>
        <taxon>Paramecium</taxon>
    </lineage>
</organism>
<sequence>MKFLQRIKSKYQKYLRNQFHQLIISVSESVQVNGQVLLIQGIILKFQLENFRSQSLMQIFKCKMINQNIQLHSYRGNNLQLKMLQIYLNRSDFEIDQYQYFKSILTNYLYTSPQINQELSSYYRIDLAEFQYCDPSNYHSTVFEYEYYCINYIKEKKFENCDLKNG</sequence>
<accession>A0A8S1WCF5</accession>
<proteinExistence type="predicted"/>
<evidence type="ECO:0000313" key="2">
    <source>
        <dbReference type="Proteomes" id="UP000683925"/>
    </source>
</evidence>
<reference evidence="1" key="1">
    <citation type="submission" date="2021-01" db="EMBL/GenBank/DDBJ databases">
        <authorList>
            <consortium name="Genoscope - CEA"/>
            <person name="William W."/>
        </authorList>
    </citation>
    <scope>NUCLEOTIDE SEQUENCE</scope>
</reference>
<dbReference type="AlphaFoldDB" id="A0A8S1WCF5"/>
<gene>
    <name evidence="1" type="ORF">POCTA_138.1.T0910160</name>
</gene>
<dbReference type="Proteomes" id="UP000683925">
    <property type="component" value="Unassembled WGS sequence"/>
</dbReference>
<protein>
    <submittedName>
        <fullName evidence="1">Uncharacterized protein</fullName>
    </submittedName>
</protein>
<name>A0A8S1WCF5_PAROT</name>
<dbReference type="EMBL" id="CAJJDP010000090">
    <property type="protein sequence ID" value="CAD8187968.1"/>
    <property type="molecule type" value="Genomic_DNA"/>
</dbReference>
<dbReference type="OrthoDB" id="10584161at2759"/>
<evidence type="ECO:0000313" key="1">
    <source>
        <dbReference type="EMBL" id="CAD8187968.1"/>
    </source>
</evidence>
<keyword evidence="2" id="KW-1185">Reference proteome</keyword>